<keyword evidence="3" id="KW-1185">Reference proteome</keyword>
<proteinExistence type="predicted"/>
<keyword evidence="1" id="KW-0812">Transmembrane</keyword>
<dbReference type="Proteomes" id="UP000005408">
    <property type="component" value="Unassembled WGS sequence"/>
</dbReference>
<accession>A0A8W8MUN1</accession>
<evidence type="ECO:0000256" key="1">
    <source>
        <dbReference type="SAM" id="Phobius"/>
    </source>
</evidence>
<evidence type="ECO:0000313" key="2">
    <source>
        <dbReference type="EnsemblMetazoa" id="G35143.1:cds"/>
    </source>
</evidence>
<name>A0A8W8MUN1_MAGGI</name>
<evidence type="ECO:0000313" key="3">
    <source>
        <dbReference type="Proteomes" id="UP000005408"/>
    </source>
</evidence>
<protein>
    <submittedName>
        <fullName evidence="2">Uncharacterized protein</fullName>
    </submittedName>
</protein>
<dbReference type="EnsemblMetazoa" id="G35143.1">
    <property type="protein sequence ID" value="G35143.1:cds"/>
    <property type="gene ID" value="G35143"/>
</dbReference>
<keyword evidence="1" id="KW-0472">Membrane</keyword>
<dbReference type="AlphaFoldDB" id="A0A8W8MUN1"/>
<organism evidence="2 3">
    <name type="scientific">Magallana gigas</name>
    <name type="common">Pacific oyster</name>
    <name type="synonym">Crassostrea gigas</name>
    <dbReference type="NCBI Taxonomy" id="29159"/>
    <lineage>
        <taxon>Eukaryota</taxon>
        <taxon>Metazoa</taxon>
        <taxon>Spiralia</taxon>
        <taxon>Lophotrochozoa</taxon>
        <taxon>Mollusca</taxon>
        <taxon>Bivalvia</taxon>
        <taxon>Autobranchia</taxon>
        <taxon>Pteriomorphia</taxon>
        <taxon>Ostreida</taxon>
        <taxon>Ostreoidea</taxon>
        <taxon>Ostreidae</taxon>
        <taxon>Magallana</taxon>
    </lineage>
</organism>
<reference evidence="2" key="1">
    <citation type="submission" date="2022-08" db="UniProtKB">
        <authorList>
            <consortium name="EnsemblMetazoa"/>
        </authorList>
    </citation>
    <scope>IDENTIFICATION</scope>
    <source>
        <strain evidence="2">05x7-T-G4-1.051#20</strain>
    </source>
</reference>
<keyword evidence="1" id="KW-1133">Transmembrane helix</keyword>
<sequence length="208" mass="23732">MEERYETTQCSYEDDCRKCSSIYMGTPGNLYITRVTENCYVSHITPQNNVAVFFNNNRTSQHFFGDRCCEGERQVFFRIETVNTGVETTKETFQETTGVYVPKITIPEDISSSDITPSTWLPILLGTFGFLFLVAFILIIRMCCTRSKRCKTERRGISDAAVVKMNNTPEYSTIETNDSLNGGQVLAYIILRYKEGILCLPNSHFKDV</sequence>
<feature type="transmembrane region" description="Helical" evidence="1">
    <location>
        <begin position="120"/>
        <end position="144"/>
    </location>
</feature>